<proteinExistence type="predicted"/>
<keyword evidence="3" id="KW-1185">Reference proteome</keyword>
<feature type="region of interest" description="Disordered" evidence="1">
    <location>
        <begin position="138"/>
        <end position="166"/>
    </location>
</feature>
<evidence type="ECO:0000313" key="2">
    <source>
        <dbReference type="EMBL" id="KAK3202557.1"/>
    </source>
</evidence>
<feature type="region of interest" description="Disordered" evidence="1">
    <location>
        <begin position="555"/>
        <end position="641"/>
    </location>
</feature>
<dbReference type="Proteomes" id="UP001280581">
    <property type="component" value="Unassembled WGS sequence"/>
</dbReference>
<sequence length="763" mass="85592">MRLRSAYPRIQLIPRSELRMAGEIPASPSKRSSRDMSPAALVTHHDGEPIEGRSAYSTRIPSVAGDIPSSSPTDPREQAPGTAADRILASYRKYRRQMYPQAAAFYEKMENFSGPEETPLLPTISVDPALPLERIESSTEPEKTAKKVPFQQGRDTPRYDRAGNLRPPNKRFLKRDIVTGKLLEPQAGREDYTQLEEVQDWIKDKRHIKFDLIPEPSRFVFEDIDPGFLTEPNGLKNQGRRLLLGKDGGTEIWAVLPVSSRLYMPRFIQREGATGAFTLLAKVRDEEDDDFDMANLDYPFSAFGKVKRLKEDWVGINTVIAYIFLLCKEATVVFSDSSKWPGQLSTALNRMKQVHAPYEPHPTAATVKAALASQQPAEEVTSASAVDDPKRCELDVIKEFLHKKDLLLKMEAMVSNLSVFAFADFQAVVHVKNVQNVRNRALFMGESEDTTTWTSLYRTPNKAQLGVIVNVDKKSGAQKVVQFFPDIPWTLTFPFESFRQKGDPLSFRKMQYVIGYIFLSMGEADKALNLTDAVLKHFTNITKMVYSQYGSFHPPEDMTGVSKPSTSTTGKPLPNEPDAPLASASAKAGIGQSFSKTAGNSTEAASRNPLREIRTPNHPPQSRRLGAAPQSKLPPAPRRPIYTAPSTFRSLEDLNVSIFLEANLKHLGRHRIEDDREDRATKYLRIGSERDEATKLRVYQESVTEKAKLALEEAQQVFNEEKRKIGLLQRCELDIVARQGEVSAAMTDDDIVKLPSLRAEKNK</sequence>
<name>A0AAN6LR79_9PLEO</name>
<gene>
    <name evidence="2" type="ORF">GRF29_154g33725</name>
</gene>
<accession>A0AAN6LR79</accession>
<feature type="compositionally biased region" description="Polar residues" evidence="1">
    <location>
        <begin position="592"/>
        <end position="605"/>
    </location>
</feature>
<dbReference type="AlphaFoldDB" id="A0AAN6LR79"/>
<evidence type="ECO:0000256" key="1">
    <source>
        <dbReference type="SAM" id="MobiDB-lite"/>
    </source>
</evidence>
<dbReference type="EMBL" id="WVTA01000013">
    <property type="protein sequence ID" value="KAK3202557.1"/>
    <property type="molecule type" value="Genomic_DNA"/>
</dbReference>
<comment type="caution">
    <text evidence="2">The sequence shown here is derived from an EMBL/GenBank/DDBJ whole genome shotgun (WGS) entry which is preliminary data.</text>
</comment>
<protein>
    <submittedName>
        <fullName evidence="2">Uncharacterized protein</fullName>
    </submittedName>
</protein>
<feature type="region of interest" description="Disordered" evidence="1">
    <location>
        <begin position="21"/>
        <end position="83"/>
    </location>
</feature>
<evidence type="ECO:0000313" key="3">
    <source>
        <dbReference type="Proteomes" id="UP001280581"/>
    </source>
</evidence>
<organism evidence="2 3">
    <name type="scientific">Pseudopithomyces chartarum</name>
    <dbReference type="NCBI Taxonomy" id="1892770"/>
    <lineage>
        <taxon>Eukaryota</taxon>
        <taxon>Fungi</taxon>
        <taxon>Dikarya</taxon>
        <taxon>Ascomycota</taxon>
        <taxon>Pezizomycotina</taxon>
        <taxon>Dothideomycetes</taxon>
        <taxon>Pleosporomycetidae</taxon>
        <taxon>Pleosporales</taxon>
        <taxon>Massarineae</taxon>
        <taxon>Didymosphaeriaceae</taxon>
        <taxon>Pseudopithomyces</taxon>
    </lineage>
</organism>
<reference evidence="2 3" key="1">
    <citation type="submission" date="2021-02" db="EMBL/GenBank/DDBJ databases">
        <title>Genome assembly of Pseudopithomyces chartarum.</title>
        <authorList>
            <person name="Jauregui R."/>
            <person name="Singh J."/>
            <person name="Voisey C."/>
        </authorList>
    </citation>
    <scope>NUCLEOTIDE SEQUENCE [LARGE SCALE GENOMIC DNA]</scope>
    <source>
        <strain evidence="2 3">AGR01</strain>
    </source>
</reference>